<keyword evidence="3" id="KW-0805">Transcription regulation</keyword>
<name>A0A2T1G683_9CYAN</name>
<evidence type="ECO:0000256" key="6">
    <source>
        <dbReference type="PROSITE-ProRule" id="PRU00169"/>
    </source>
</evidence>
<feature type="domain" description="Response regulatory" evidence="7">
    <location>
        <begin position="3"/>
        <end position="119"/>
    </location>
</feature>
<evidence type="ECO:0000256" key="4">
    <source>
        <dbReference type="ARBA" id="ARBA00023125"/>
    </source>
</evidence>
<sequence>MKTVLVVDDSTAQREMIKELLQASGMTVNVATDGEQAVEVALEIVPDIVVLDVVMPKMNGYEVCRTLKSNPKTQNVPVILCSSKSEDFDKHWGMRQGADAYVCKPFEPVELLSTIKQLLRN</sequence>
<keyword evidence="1 6" id="KW-0597">Phosphoprotein</keyword>
<dbReference type="AlphaFoldDB" id="A0A2T1G683"/>
<comment type="caution">
    <text evidence="8">The sequence shown here is derived from an EMBL/GenBank/DDBJ whole genome shotgun (WGS) entry which is preliminary data.</text>
</comment>
<dbReference type="RefSeq" id="WP_015161620.1">
    <property type="nucleotide sequence ID" value="NZ_PVWO01000318.1"/>
</dbReference>
<dbReference type="GO" id="GO:0003677">
    <property type="term" value="F:DNA binding"/>
    <property type="evidence" value="ECO:0007669"/>
    <property type="project" value="UniProtKB-KW"/>
</dbReference>
<dbReference type="Pfam" id="PF00072">
    <property type="entry name" value="Response_reg"/>
    <property type="match status" value="1"/>
</dbReference>
<dbReference type="PROSITE" id="PS50110">
    <property type="entry name" value="RESPONSE_REGULATORY"/>
    <property type="match status" value="1"/>
</dbReference>
<dbReference type="OrthoDB" id="457440at2"/>
<dbReference type="Gene3D" id="3.40.50.2300">
    <property type="match status" value="1"/>
</dbReference>
<evidence type="ECO:0000256" key="3">
    <source>
        <dbReference type="ARBA" id="ARBA00023015"/>
    </source>
</evidence>
<keyword evidence="9" id="KW-1185">Reference proteome</keyword>
<gene>
    <name evidence="8" type="ORF">C7B77_20190</name>
</gene>
<feature type="modified residue" description="4-aspartylphosphate" evidence="6">
    <location>
        <position position="52"/>
    </location>
</feature>
<evidence type="ECO:0000256" key="1">
    <source>
        <dbReference type="ARBA" id="ARBA00022553"/>
    </source>
</evidence>
<evidence type="ECO:0000256" key="5">
    <source>
        <dbReference type="ARBA" id="ARBA00023163"/>
    </source>
</evidence>
<dbReference type="GO" id="GO:0000160">
    <property type="term" value="P:phosphorelay signal transduction system"/>
    <property type="evidence" value="ECO:0007669"/>
    <property type="project" value="UniProtKB-KW"/>
</dbReference>
<proteinExistence type="predicted"/>
<keyword evidence="4" id="KW-0238">DNA-binding</keyword>
<dbReference type="PANTHER" id="PTHR44591:SF14">
    <property type="entry name" value="PROTEIN PILG"/>
    <property type="match status" value="1"/>
</dbReference>
<organism evidence="8 9">
    <name type="scientific">Chamaesiphon polymorphus CCALA 037</name>
    <dbReference type="NCBI Taxonomy" id="2107692"/>
    <lineage>
        <taxon>Bacteria</taxon>
        <taxon>Bacillati</taxon>
        <taxon>Cyanobacteriota</taxon>
        <taxon>Cyanophyceae</taxon>
        <taxon>Gomontiellales</taxon>
        <taxon>Chamaesiphonaceae</taxon>
        <taxon>Chamaesiphon</taxon>
    </lineage>
</organism>
<keyword evidence="5" id="KW-0804">Transcription</keyword>
<keyword evidence="2" id="KW-0902">Two-component regulatory system</keyword>
<dbReference type="EMBL" id="PVWO01000318">
    <property type="protein sequence ID" value="PSB52734.1"/>
    <property type="molecule type" value="Genomic_DNA"/>
</dbReference>
<dbReference type="SUPFAM" id="SSF52172">
    <property type="entry name" value="CheY-like"/>
    <property type="match status" value="1"/>
</dbReference>
<dbReference type="Proteomes" id="UP000238937">
    <property type="component" value="Unassembled WGS sequence"/>
</dbReference>
<dbReference type="InterPro" id="IPR001789">
    <property type="entry name" value="Sig_transdc_resp-reg_receiver"/>
</dbReference>
<dbReference type="InterPro" id="IPR011006">
    <property type="entry name" value="CheY-like_superfamily"/>
</dbReference>
<dbReference type="PANTHER" id="PTHR44591">
    <property type="entry name" value="STRESS RESPONSE REGULATOR PROTEIN 1"/>
    <property type="match status" value="1"/>
</dbReference>
<evidence type="ECO:0000259" key="7">
    <source>
        <dbReference type="PROSITE" id="PS50110"/>
    </source>
</evidence>
<dbReference type="InterPro" id="IPR050595">
    <property type="entry name" value="Bact_response_regulator"/>
</dbReference>
<accession>A0A2T1G683</accession>
<dbReference type="SMART" id="SM00448">
    <property type="entry name" value="REC"/>
    <property type="match status" value="1"/>
</dbReference>
<dbReference type="FunFam" id="3.40.50.2300:FF:000001">
    <property type="entry name" value="DNA-binding response regulator PhoB"/>
    <property type="match status" value="1"/>
</dbReference>
<evidence type="ECO:0000256" key="2">
    <source>
        <dbReference type="ARBA" id="ARBA00023012"/>
    </source>
</evidence>
<evidence type="ECO:0000313" key="9">
    <source>
        <dbReference type="Proteomes" id="UP000238937"/>
    </source>
</evidence>
<protein>
    <submittedName>
        <fullName evidence="8">Response regulator</fullName>
    </submittedName>
</protein>
<reference evidence="8 9" key="1">
    <citation type="submission" date="2018-03" db="EMBL/GenBank/DDBJ databases">
        <title>The ancient ancestry and fast evolution of plastids.</title>
        <authorList>
            <person name="Moore K.R."/>
            <person name="Magnabosco C."/>
            <person name="Momper L."/>
            <person name="Gold D.A."/>
            <person name="Bosak T."/>
            <person name="Fournier G.P."/>
        </authorList>
    </citation>
    <scope>NUCLEOTIDE SEQUENCE [LARGE SCALE GENOMIC DNA]</scope>
    <source>
        <strain evidence="8 9">CCALA 037</strain>
    </source>
</reference>
<evidence type="ECO:0000313" key="8">
    <source>
        <dbReference type="EMBL" id="PSB52734.1"/>
    </source>
</evidence>